<protein>
    <submittedName>
        <fullName evidence="2">Dehydrogenase</fullName>
    </submittedName>
</protein>
<dbReference type="Proteomes" id="UP000239539">
    <property type="component" value="Unassembled WGS sequence"/>
</dbReference>
<dbReference type="Pfam" id="PF07995">
    <property type="entry name" value="GSDH"/>
    <property type="match status" value="1"/>
</dbReference>
<dbReference type="PANTHER" id="PTHR19328">
    <property type="entry name" value="HEDGEHOG-INTERACTING PROTEIN"/>
    <property type="match status" value="1"/>
</dbReference>
<keyword evidence="3" id="KW-1185">Reference proteome</keyword>
<evidence type="ECO:0000313" key="3">
    <source>
        <dbReference type="Proteomes" id="UP000239539"/>
    </source>
</evidence>
<name>A0ABX5CS11_9ALTE</name>
<dbReference type="InterPro" id="IPR012938">
    <property type="entry name" value="Glc/Sorbosone_DH"/>
</dbReference>
<evidence type="ECO:0000313" key="2">
    <source>
        <dbReference type="EMBL" id="PRO69405.1"/>
    </source>
</evidence>
<dbReference type="RefSeq" id="WP_105930720.1">
    <property type="nucleotide sequence ID" value="NZ_PVNO01000024.1"/>
</dbReference>
<dbReference type="EMBL" id="PVNO01000024">
    <property type="protein sequence ID" value="PRO69405.1"/>
    <property type="molecule type" value="Genomic_DNA"/>
</dbReference>
<proteinExistence type="predicted"/>
<dbReference type="InterPro" id="IPR011041">
    <property type="entry name" value="Quinoprot_gluc/sorb_DH_b-prop"/>
</dbReference>
<reference evidence="3" key="1">
    <citation type="journal article" date="2020" name="Int. J. Syst. Evol. Microbiol.">
        <title>Alteromonas alba sp. nov., a marine bacterium isolated from the seawater of the West Pacific Ocean.</title>
        <authorList>
            <person name="Sun C."/>
            <person name="Wu Y.-H."/>
            <person name="Xamxidin M."/>
            <person name="Cheng H."/>
            <person name="Xu X.-W."/>
        </authorList>
    </citation>
    <scope>NUCLEOTIDE SEQUENCE [LARGE SCALE GENOMIC DNA]</scope>
    <source>
        <strain evidence="3">9a2</strain>
    </source>
</reference>
<accession>A0ABX5CS11</accession>
<dbReference type="SUPFAM" id="SSF50952">
    <property type="entry name" value="Soluble quinoprotein glucose dehydrogenase"/>
    <property type="match status" value="1"/>
</dbReference>
<sequence>MNNIKNAVALLILLVLSVKCCLARVDDYVIREHAGGLVFPKSMTLLPDNSLLISHKHGVITRVTSEKTQKEFSLSLPELYSEGQGGVLDLLVISGFSESHHMTSGELLISYSKGTAEDNRLAIVSATFSFSEGITNLKPVFEVNDGKDTPVHYGGKLLKLPEGGYLVTTGDGFDYREQAQVISSHLGKIIGFTLDGQPLPSPAFEEAPYVYSLGHRNPQGLVNFNGDIYQHEHGPDGGDELNLIVKGNNYGWPVITKGLDYSGARISPFTQYKGMENPLVDWTPSIAPSSMAVYTHTAFASLENTLLVSSLKAQQLFAVYEAANGWKAVPIIDQLETRLRDVKVDASGNIWVLTDGENAKVFRISPS</sequence>
<gene>
    <name evidence="2" type="ORF">C6Y39_07825</name>
</gene>
<organism evidence="2 3">
    <name type="scientific">Alteromonas gracilis</name>
    <dbReference type="NCBI Taxonomy" id="1479524"/>
    <lineage>
        <taxon>Bacteria</taxon>
        <taxon>Pseudomonadati</taxon>
        <taxon>Pseudomonadota</taxon>
        <taxon>Gammaproteobacteria</taxon>
        <taxon>Alteromonadales</taxon>
        <taxon>Alteromonadaceae</taxon>
        <taxon>Alteromonas/Salinimonas group</taxon>
        <taxon>Alteromonas</taxon>
    </lineage>
</organism>
<evidence type="ECO:0000259" key="1">
    <source>
        <dbReference type="Pfam" id="PF07995"/>
    </source>
</evidence>
<feature type="domain" description="Glucose/Sorbosone dehydrogenase" evidence="1">
    <location>
        <begin position="40"/>
        <end position="363"/>
    </location>
</feature>
<dbReference type="Gene3D" id="2.120.10.30">
    <property type="entry name" value="TolB, C-terminal domain"/>
    <property type="match status" value="1"/>
</dbReference>
<comment type="caution">
    <text evidence="2">The sequence shown here is derived from an EMBL/GenBank/DDBJ whole genome shotgun (WGS) entry which is preliminary data.</text>
</comment>
<dbReference type="InterPro" id="IPR011042">
    <property type="entry name" value="6-blade_b-propeller_TolB-like"/>
</dbReference>
<dbReference type="PANTHER" id="PTHR19328:SF75">
    <property type="entry name" value="ALDOSE SUGAR DEHYDROGENASE YLII"/>
    <property type="match status" value="1"/>
</dbReference>